<feature type="compositionally biased region" description="Basic and acidic residues" evidence="8">
    <location>
        <begin position="125"/>
        <end position="134"/>
    </location>
</feature>
<dbReference type="AlphaFoldDB" id="A0A8E2VI26"/>
<gene>
    <name evidence="11" type="ORF">C8N38_12232</name>
</gene>
<dbReference type="Gene3D" id="1.10.10.10">
    <property type="entry name" value="Winged helix-like DNA-binding domain superfamily/Winged helix DNA-binding domain"/>
    <property type="match status" value="1"/>
</dbReference>
<dbReference type="Proteomes" id="UP000244037">
    <property type="component" value="Unassembled WGS sequence"/>
</dbReference>
<dbReference type="Pfam" id="PF00486">
    <property type="entry name" value="Trans_reg_C"/>
    <property type="match status" value="1"/>
</dbReference>
<dbReference type="InterPro" id="IPR036388">
    <property type="entry name" value="WH-like_DNA-bd_sf"/>
</dbReference>
<evidence type="ECO:0000256" key="5">
    <source>
        <dbReference type="ARBA" id="ARBA00023163"/>
    </source>
</evidence>
<dbReference type="Gene3D" id="3.40.50.2300">
    <property type="match status" value="1"/>
</dbReference>
<keyword evidence="3" id="KW-0805">Transcription regulation</keyword>
<proteinExistence type="predicted"/>
<name>A0A8E2VI26_9RHOB</name>
<dbReference type="PANTHER" id="PTHR48111">
    <property type="entry name" value="REGULATOR OF RPOS"/>
    <property type="match status" value="1"/>
</dbReference>
<dbReference type="PANTHER" id="PTHR48111:SF1">
    <property type="entry name" value="TWO-COMPONENT RESPONSE REGULATOR ORR33"/>
    <property type="match status" value="1"/>
</dbReference>
<reference evidence="11 12" key="1">
    <citation type="submission" date="2018-04" db="EMBL/GenBank/DDBJ databases">
        <title>Genomic Encyclopedia of Archaeal and Bacterial Type Strains, Phase II (KMG-II): from individual species to whole genera.</title>
        <authorList>
            <person name="Goeker M."/>
        </authorList>
    </citation>
    <scope>NUCLEOTIDE SEQUENCE [LARGE SCALE GENOMIC DNA]</scope>
    <source>
        <strain evidence="11 12">DSM 19783</strain>
    </source>
</reference>
<keyword evidence="5" id="KW-0804">Transcription</keyword>
<evidence type="ECO:0000259" key="10">
    <source>
        <dbReference type="PROSITE" id="PS51755"/>
    </source>
</evidence>
<dbReference type="GO" id="GO:0032993">
    <property type="term" value="C:protein-DNA complex"/>
    <property type="evidence" value="ECO:0007669"/>
    <property type="project" value="TreeGrafter"/>
</dbReference>
<accession>A0A8E2VI26</accession>
<dbReference type="GO" id="GO:0000156">
    <property type="term" value="F:phosphorelay response regulator activity"/>
    <property type="evidence" value="ECO:0007669"/>
    <property type="project" value="TreeGrafter"/>
</dbReference>
<feature type="DNA-binding region" description="OmpR/PhoB-type" evidence="7">
    <location>
        <begin position="125"/>
        <end position="225"/>
    </location>
</feature>
<dbReference type="InterPro" id="IPR001867">
    <property type="entry name" value="OmpR/PhoB-type_DNA-bd"/>
</dbReference>
<dbReference type="InterPro" id="IPR001789">
    <property type="entry name" value="Sig_transdc_resp-reg_receiver"/>
</dbReference>
<organism evidence="11 12">
    <name type="scientific">Rhodovulum kholense</name>
    <dbReference type="NCBI Taxonomy" id="453584"/>
    <lineage>
        <taxon>Bacteria</taxon>
        <taxon>Pseudomonadati</taxon>
        <taxon>Pseudomonadota</taxon>
        <taxon>Alphaproteobacteria</taxon>
        <taxon>Rhodobacterales</taxon>
        <taxon>Paracoccaceae</taxon>
        <taxon>Rhodovulum</taxon>
    </lineage>
</organism>
<dbReference type="InterPro" id="IPR039420">
    <property type="entry name" value="WalR-like"/>
</dbReference>
<evidence type="ECO:0000256" key="1">
    <source>
        <dbReference type="ARBA" id="ARBA00022553"/>
    </source>
</evidence>
<dbReference type="PROSITE" id="PS50110">
    <property type="entry name" value="RESPONSE_REGULATORY"/>
    <property type="match status" value="1"/>
</dbReference>
<dbReference type="InterPro" id="IPR011006">
    <property type="entry name" value="CheY-like_superfamily"/>
</dbReference>
<keyword evidence="1 6" id="KW-0597">Phosphoprotein</keyword>
<evidence type="ECO:0000256" key="2">
    <source>
        <dbReference type="ARBA" id="ARBA00023012"/>
    </source>
</evidence>
<dbReference type="GO" id="GO:0006355">
    <property type="term" value="P:regulation of DNA-templated transcription"/>
    <property type="evidence" value="ECO:0007669"/>
    <property type="project" value="InterPro"/>
</dbReference>
<dbReference type="PROSITE" id="PS51755">
    <property type="entry name" value="OMPR_PHOB"/>
    <property type="match status" value="1"/>
</dbReference>
<feature type="domain" description="Response regulatory" evidence="9">
    <location>
        <begin position="8"/>
        <end position="122"/>
    </location>
</feature>
<dbReference type="Pfam" id="PF00072">
    <property type="entry name" value="Response_reg"/>
    <property type="match status" value="1"/>
</dbReference>
<keyword evidence="2" id="KW-0902">Two-component regulatory system</keyword>
<feature type="region of interest" description="Disordered" evidence="8">
    <location>
        <begin position="125"/>
        <end position="145"/>
    </location>
</feature>
<evidence type="ECO:0000256" key="8">
    <source>
        <dbReference type="SAM" id="MobiDB-lite"/>
    </source>
</evidence>
<dbReference type="SMART" id="SM00448">
    <property type="entry name" value="REC"/>
    <property type="match status" value="1"/>
</dbReference>
<evidence type="ECO:0000256" key="6">
    <source>
        <dbReference type="PROSITE-ProRule" id="PRU00169"/>
    </source>
</evidence>
<evidence type="ECO:0000259" key="9">
    <source>
        <dbReference type="PROSITE" id="PS50110"/>
    </source>
</evidence>
<dbReference type="GO" id="GO:0005829">
    <property type="term" value="C:cytosol"/>
    <property type="evidence" value="ECO:0007669"/>
    <property type="project" value="TreeGrafter"/>
</dbReference>
<dbReference type="RefSeq" id="WP_108028733.1">
    <property type="nucleotide sequence ID" value="NZ_QAYC01000022.1"/>
</dbReference>
<evidence type="ECO:0000256" key="3">
    <source>
        <dbReference type="ARBA" id="ARBA00023015"/>
    </source>
</evidence>
<evidence type="ECO:0000313" key="12">
    <source>
        <dbReference type="Proteomes" id="UP000244037"/>
    </source>
</evidence>
<feature type="modified residue" description="4-aspartylphosphate" evidence="6">
    <location>
        <position position="57"/>
    </location>
</feature>
<dbReference type="CDD" id="cd00383">
    <property type="entry name" value="trans_reg_C"/>
    <property type="match status" value="1"/>
</dbReference>
<dbReference type="SUPFAM" id="SSF52172">
    <property type="entry name" value="CheY-like"/>
    <property type="match status" value="1"/>
</dbReference>
<keyword evidence="4 7" id="KW-0238">DNA-binding</keyword>
<protein>
    <submittedName>
        <fullName evidence="11">DNA-binding response OmpR family regulator</fullName>
    </submittedName>
</protein>
<evidence type="ECO:0000256" key="4">
    <source>
        <dbReference type="ARBA" id="ARBA00023125"/>
    </source>
</evidence>
<dbReference type="GO" id="GO:0000976">
    <property type="term" value="F:transcription cis-regulatory region binding"/>
    <property type="evidence" value="ECO:0007669"/>
    <property type="project" value="TreeGrafter"/>
</dbReference>
<dbReference type="EMBL" id="QAYC01000022">
    <property type="protein sequence ID" value="PTW42416.1"/>
    <property type="molecule type" value="Genomic_DNA"/>
</dbReference>
<keyword evidence="12" id="KW-1185">Reference proteome</keyword>
<evidence type="ECO:0000313" key="11">
    <source>
        <dbReference type="EMBL" id="PTW42416.1"/>
    </source>
</evidence>
<feature type="domain" description="OmpR/PhoB-type" evidence="10">
    <location>
        <begin position="125"/>
        <end position="225"/>
    </location>
</feature>
<evidence type="ECO:0000256" key="7">
    <source>
        <dbReference type="PROSITE-ProRule" id="PRU01091"/>
    </source>
</evidence>
<dbReference type="OrthoDB" id="9802426at2"/>
<comment type="caution">
    <text evidence="11">The sequence shown here is derived from an EMBL/GenBank/DDBJ whole genome shotgun (WGS) entry which is preliminary data.</text>
</comment>
<dbReference type="SMART" id="SM00862">
    <property type="entry name" value="Trans_reg_C"/>
    <property type="match status" value="1"/>
</dbReference>
<sequence>MTATSRPSVLIVDDDPEITSALARGLALHGYDAVCTHRADEARARLDAAPFAAAIVDVSIGADSGIALVRALRAAGNRIPVVMLSALSEVEDRAAGLDAGADDYIAKPFSFDELVTRLKVQERRAAGARRDPVPRLDPATRSLHGPEGSVALTEREFALLEYLWTHRGHVLPRAALFDRLWAREGTSSENVVDVYIGYLRRKLAPAATYGLEIKTLRNRGFILQLTSD</sequence>